<dbReference type="Proteomes" id="UP000249789">
    <property type="component" value="Unassembled WGS sequence"/>
</dbReference>
<accession>A0A8G1RUG2</accession>
<dbReference type="VEuPathDB" id="FungiDB:BO72DRAFT_302208"/>
<dbReference type="EMBL" id="KZ824629">
    <property type="protein sequence ID" value="RAK80332.1"/>
    <property type="molecule type" value="Genomic_DNA"/>
</dbReference>
<proteinExistence type="predicted"/>
<evidence type="ECO:0000313" key="1">
    <source>
        <dbReference type="EMBL" id="RAK80332.1"/>
    </source>
</evidence>
<dbReference type="RefSeq" id="XP_040804342.1">
    <property type="nucleotide sequence ID" value="XM_040940443.1"/>
</dbReference>
<sequence length="113" mass="12365">MLINQRARAPAHGSISGRLWFGSPTVFSLPPSHSHPAQTLESKPPSPPLHLLLTFSAPPHFPGARMFLCDERVGGKTRAAGLLVRHHGRANQPSIQSHRAILQWECGRVAIDK</sequence>
<name>A0A8G1RUG2_9EURO</name>
<evidence type="ECO:0000313" key="2">
    <source>
        <dbReference type="Proteomes" id="UP000249789"/>
    </source>
</evidence>
<reference evidence="1 2" key="1">
    <citation type="submission" date="2018-02" db="EMBL/GenBank/DDBJ databases">
        <title>The genomes of Aspergillus section Nigri reveals drivers in fungal speciation.</title>
        <authorList>
            <consortium name="DOE Joint Genome Institute"/>
            <person name="Vesth T.C."/>
            <person name="Nybo J."/>
            <person name="Theobald S."/>
            <person name="Brandl J."/>
            <person name="Frisvad J.C."/>
            <person name="Nielsen K.F."/>
            <person name="Lyhne E.K."/>
            <person name="Kogle M.E."/>
            <person name="Kuo A."/>
            <person name="Riley R."/>
            <person name="Clum A."/>
            <person name="Nolan M."/>
            <person name="Lipzen A."/>
            <person name="Salamov A."/>
            <person name="Henrissat B."/>
            <person name="Wiebenga A."/>
            <person name="De vries R.P."/>
            <person name="Grigoriev I.V."/>
            <person name="Mortensen U.H."/>
            <person name="Andersen M.R."/>
            <person name="Baker S.E."/>
        </authorList>
    </citation>
    <scope>NUCLEOTIDE SEQUENCE [LARGE SCALE GENOMIC DNA]</scope>
    <source>
        <strain evidence="1 2">CBS 313.89</strain>
    </source>
</reference>
<keyword evidence="2" id="KW-1185">Reference proteome</keyword>
<dbReference type="AlphaFoldDB" id="A0A8G1RUG2"/>
<organism evidence="1 2">
    <name type="scientific">Aspergillus fijiensis CBS 313.89</name>
    <dbReference type="NCBI Taxonomy" id="1448319"/>
    <lineage>
        <taxon>Eukaryota</taxon>
        <taxon>Fungi</taxon>
        <taxon>Dikarya</taxon>
        <taxon>Ascomycota</taxon>
        <taxon>Pezizomycotina</taxon>
        <taxon>Eurotiomycetes</taxon>
        <taxon>Eurotiomycetidae</taxon>
        <taxon>Eurotiales</taxon>
        <taxon>Aspergillaceae</taxon>
        <taxon>Aspergillus</taxon>
    </lineage>
</organism>
<dbReference type="GeneID" id="63857776"/>
<gene>
    <name evidence="1" type="ORF">BO72DRAFT_302208</name>
</gene>
<protein>
    <submittedName>
        <fullName evidence="1">Uncharacterized protein</fullName>
    </submittedName>
</protein>